<dbReference type="Proteomes" id="UP000447873">
    <property type="component" value="Unassembled WGS sequence"/>
</dbReference>
<reference evidence="4 6" key="1">
    <citation type="submission" date="2019-07" db="EMBL/GenBank/DDBJ databases">
        <title>Venturia inaequalis Genome Resource.</title>
        <authorList>
            <person name="Lichtner F.J."/>
        </authorList>
    </citation>
    <scope>NUCLEOTIDE SEQUENCE [LARGE SCALE GENOMIC DNA]</scope>
    <source>
        <strain evidence="3 5">120213</strain>
        <strain evidence="2">Bline_iso_100314</strain>
        <strain evidence="4 6">DMI_063113</strain>
    </source>
</reference>
<feature type="compositionally biased region" description="Polar residues" evidence="1">
    <location>
        <begin position="201"/>
        <end position="210"/>
    </location>
</feature>
<dbReference type="EMBL" id="WNWQ01000124">
    <property type="protein sequence ID" value="KAE9977775.1"/>
    <property type="molecule type" value="Genomic_DNA"/>
</dbReference>
<evidence type="ECO:0000313" key="4">
    <source>
        <dbReference type="EMBL" id="KAE9989828.1"/>
    </source>
</evidence>
<feature type="compositionally biased region" description="Low complexity" evidence="1">
    <location>
        <begin position="45"/>
        <end position="55"/>
    </location>
</feature>
<feature type="compositionally biased region" description="Polar residues" evidence="1">
    <location>
        <begin position="9"/>
        <end position="18"/>
    </location>
</feature>
<name>A0A8H3ZB58_VENIN</name>
<dbReference type="Proteomes" id="UP000490939">
    <property type="component" value="Unassembled WGS sequence"/>
</dbReference>
<evidence type="ECO:0000313" key="3">
    <source>
        <dbReference type="EMBL" id="KAE9982389.1"/>
    </source>
</evidence>
<proteinExistence type="predicted"/>
<feature type="region of interest" description="Disordered" evidence="1">
    <location>
        <begin position="159"/>
        <end position="352"/>
    </location>
</feature>
<feature type="compositionally biased region" description="Basic and acidic residues" evidence="1">
    <location>
        <begin position="390"/>
        <end position="405"/>
    </location>
</feature>
<protein>
    <submittedName>
        <fullName evidence="4">Uncharacterized protein</fullName>
    </submittedName>
</protein>
<feature type="compositionally biased region" description="Basic and acidic residues" evidence="1">
    <location>
        <begin position="263"/>
        <end position="272"/>
    </location>
</feature>
<feature type="compositionally biased region" description="Polar residues" evidence="1">
    <location>
        <begin position="316"/>
        <end position="327"/>
    </location>
</feature>
<feature type="compositionally biased region" description="Basic and acidic residues" evidence="1">
    <location>
        <begin position="168"/>
        <end position="178"/>
    </location>
</feature>
<feature type="compositionally biased region" description="Polar residues" evidence="1">
    <location>
        <begin position="57"/>
        <end position="67"/>
    </location>
</feature>
<comment type="caution">
    <text evidence="4">The sequence shown here is derived from an EMBL/GenBank/DDBJ whole genome shotgun (WGS) entry which is preliminary data.</text>
</comment>
<dbReference type="EMBL" id="WNWS01000076">
    <property type="protein sequence ID" value="KAE9982389.1"/>
    <property type="molecule type" value="Genomic_DNA"/>
</dbReference>
<dbReference type="AlphaFoldDB" id="A0A8H3ZB58"/>
<organism evidence="4 6">
    <name type="scientific">Venturia inaequalis</name>
    <name type="common">Apple scab fungus</name>
    <dbReference type="NCBI Taxonomy" id="5025"/>
    <lineage>
        <taxon>Eukaryota</taxon>
        <taxon>Fungi</taxon>
        <taxon>Dikarya</taxon>
        <taxon>Ascomycota</taxon>
        <taxon>Pezizomycotina</taxon>
        <taxon>Dothideomycetes</taxon>
        <taxon>Pleosporomycetidae</taxon>
        <taxon>Venturiales</taxon>
        <taxon>Venturiaceae</taxon>
        <taxon>Venturia</taxon>
    </lineage>
</organism>
<gene>
    <name evidence="2" type="ORF">BLS_001141</name>
    <name evidence="4" type="ORF">EG327_002216</name>
    <name evidence="3" type="ORF">EG328_010923</name>
</gene>
<feature type="compositionally biased region" description="Low complexity" evidence="1">
    <location>
        <begin position="220"/>
        <end position="232"/>
    </location>
</feature>
<sequence length="411" mass="45823">MARKLPWLSGNTKVSTDGTATSTASRTTKRRKVRPAQSDSEDNASDASSTSPPTSRAIRQTARTARNPSSSPPPPPPRQDFMRAGLEQDDIWVMVEDEFLSTAHLYTSHLHKAEYLRLKKLARSQNASTIQNISRPVDDRTEQSGESRKKMEGARLRAMGTKAMQNLEGDRRGLGRGEDGDEDEDNDPWMRDPRLAGLMTQRENNSQLSRITGAKSKTRASAGYAQASQSQGVTREIQEDVDNQEIKPRRTLPKPQSRPAARVVEEEKAVQEKEEENSDDLGGPSQSYSKYSKPHPPLIPARKAELPQAHSRAKYTFTTTKTLNSTGKRVDSFPSLKSDSSEDVRSKPSTIPITTIRNANSDLSMHLDDFDGFPKRQALSSRAIGRFGKKKEETKAAERKKRSEEVPTFLF</sequence>
<evidence type="ECO:0000313" key="2">
    <source>
        <dbReference type="EMBL" id="KAE9977775.1"/>
    </source>
</evidence>
<feature type="region of interest" description="Disordered" evidence="1">
    <location>
        <begin position="384"/>
        <end position="411"/>
    </location>
</feature>
<feature type="region of interest" description="Disordered" evidence="1">
    <location>
        <begin position="1"/>
        <end position="84"/>
    </location>
</feature>
<accession>A0A8H3ZB58</accession>
<evidence type="ECO:0000256" key="1">
    <source>
        <dbReference type="SAM" id="MobiDB-lite"/>
    </source>
</evidence>
<evidence type="ECO:0000313" key="6">
    <source>
        <dbReference type="Proteomes" id="UP000490939"/>
    </source>
</evidence>
<dbReference type="Proteomes" id="UP000433883">
    <property type="component" value="Unassembled WGS sequence"/>
</dbReference>
<evidence type="ECO:0000313" key="5">
    <source>
        <dbReference type="Proteomes" id="UP000447873"/>
    </source>
</evidence>
<keyword evidence="6" id="KW-1185">Reference proteome</keyword>
<dbReference type="EMBL" id="WNWR01000167">
    <property type="protein sequence ID" value="KAE9989828.1"/>
    <property type="molecule type" value="Genomic_DNA"/>
</dbReference>